<dbReference type="InterPro" id="IPR051503">
    <property type="entry name" value="ComplSys_Reg/VirEntry_Med"/>
</dbReference>
<reference evidence="7" key="2">
    <citation type="submission" date="2025-08" db="UniProtKB">
        <authorList>
            <consortium name="Ensembl"/>
        </authorList>
    </citation>
    <scope>IDENTIFICATION</scope>
</reference>
<keyword evidence="4 5" id="KW-1015">Disulfide bond</keyword>
<feature type="domain" description="Sushi" evidence="6">
    <location>
        <begin position="84"/>
        <end position="144"/>
    </location>
</feature>
<proteinExistence type="predicted"/>
<dbReference type="CDD" id="cd00033">
    <property type="entry name" value="CCP"/>
    <property type="match status" value="5"/>
</dbReference>
<evidence type="ECO:0000313" key="8">
    <source>
        <dbReference type="Proteomes" id="UP000472271"/>
    </source>
</evidence>
<feature type="domain" description="Sushi" evidence="6">
    <location>
        <begin position="145"/>
        <end position="208"/>
    </location>
</feature>
<dbReference type="Ensembl" id="ENSSORT00005008302.1">
    <property type="protein sequence ID" value="ENSSORP00005008019.1"/>
    <property type="gene ID" value="ENSSORG00005004490.1"/>
</dbReference>
<keyword evidence="2 5" id="KW-0768">Sushi</keyword>
<evidence type="ECO:0000256" key="2">
    <source>
        <dbReference type="ARBA" id="ARBA00022659"/>
    </source>
</evidence>
<dbReference type="AlphaFoldDB" id="A0A672YTX0"/>
<evidence type="ECO:0000259" key="6">
    <source>
        <dbReference type="PROSITE" id="PS50923"/>
    </source>
</evidence>
<dbReference type="Proteomes" id="UP000472271">
    <property type="component" value="Chromosome 4"/>
</dbReference>
<dbReference type="Gene3D" id="2.10.70.10">
    <property type="entry name" value="Complement Module, domain 1"/>
    <property type="match status" value="6"/>
</dbReference>
<evidence type="ECO:0000256" key="5">
    <source>
        <dbReference type="PROSITE-ProRule" id="PRU00302"/>
    </source>
</evidence>
<keyword evidence="8" id="KW-1185">Reference proteome</keyword>
<sequence length="405" mass="45443">KLVTSVVFVVNLSPLPFFFFYYLTVCSDLPKVQNGHVTEETRKTAYQGGDVIRFDCDIGYISGPTITYVCSDGTWLSVRSGRLKPCVLPDDTPNGYYEITVGADFVFGATIKYFCNEGYQMISKESTRTCGLEGWSNHLPICEPLSCDPPPTDVNVTVHGLPENEGAILPDRFLTFSCNHPGMRLNGSSRLICGTDGKWDHDFPSCEDVTCELPRIPRHLVIKELPPANETMKVGHRLEFWCDTENPSQGTREITCLQSGQWSGNFPTCSGTLDCGTPPHLTDGDIKGTVRSTYKHGERVEYMCQNVYKMEGGPYKTCRDSEWIGDIRCIQPCTVNRALMESHNIKFKYRRDNKLYAPHGDRITFSCVAGTRHDGLLDMVQFCNEGVMNLPTCLSSFQVEIINRK</sequence>
<comment type="subcellular location">
    <subcellularLocation>
        <location evidence="1">Virion</location>
    </subcellularLocation>
</comment>
<dbReference type="SMART" id="SM00032">
    <property type="entry name" value="CCP"/>
    <property type="match status" value="5"/>
</dbReference>
<dbReference type="Pfam" id="PF00084">
    <property type="entry name" value="Sushi"/>
    <property type="match status" value="5"/>
</dbReference>
<reference evidence="7" key="1">
    <citation type="submission" date="2019-06" db="EMBL/GenBank/DDBJ databases">
        <authorList>
            <consortium name="Wellcome Sanger Institute Data Sharing"/>
        </authorList>
    </citation>
    <scope>NUCLEOTIDE SEQUENCE [LARGE SCALE GENOMIC DNA]</scope>
</reference>
<name>A0A672YTX0_9TELE</name>
<feature type="domain" description="Sushi" evidence="6">
    <location>
        <begin position="209"/>
        <end position="271"/>
    </location>
</feature>
<organism evidence="7 8">
    <name type="scientific">Sphaeramia orbicularis</name>
    <name type="common">orbiculate cardinalfish</name>
    <dbReference type="NCBI Taxonomy" id="375764"/>
    <lineage>
        <taxon>Eukaryota</taxon>
        <taxon>Metazoa</taxon>
        <taxon>Chordata</taxon>
        <taxon>Craniata</taxon>
        <taxon>Vertebrata</taxon>
        <taxon>Euteleostomi</taxon>
        <taxon>Actinopterygii</taxon>
        <taxon>Neopterygii</taxon>
        <taxon>Teleostei</taxon>
        <taxon>Neoteleostei</taxon>
        <taxon>Acanthomorphata</taxon>
        <taxon>Gobiaria</taxon>
        <taxon>Kurtiformes</taxon>
        <taxon>Apogonoidei</taxon>
        <taxon>Apogonidae</taxon>
        <taxon>Apogoninae</taxon>
        <taxon>Sphaeramia</taxon>
    </lineage>
</organism>
<dbReference type="InterPro" id="IPR035976">
    <property type="entry name" value="Sushi/SCR/CCP_sf"/>
</dbReference>
<evidence type="ECO:0000256" key="1">
    <source>
        <dbReference type="ARBA" id="ARBA00004328"/>
    </source>
</evidence>
<feature type="disulfide bond" evidence="5">
    <location>
        <begin position="275"/>
        <end position="318"/>
    </location>
</feature>
<dbReference type="PANTHER" id="PTHR45785:SF2">
    <property type="entry name" value="COMPLEMENT FACTOR H-RELATED"/>
    <property type="match status" value="1"/>
</dbReference>
<evidence type="ECO:0000256" key="4">
    <source>
        <dbReference type="ARBA" id="ARBA00023157"/>
    </source>
</evidence>
<dbReference type="PROSITE" id="PS50923">
    <property type="entry name" value="SUSHI"/>
    <property type="match status" value="4"/>
</dbReference>
<dbReference type="InParanoid" id="A0A672YTX0"/>
<feature type="disulfide bond" evidence="5">
    <location>
        <begin position="115"/>
        <end position="142"/>
    </location>
</feature>
<keyword evidence="3" id="KW-0732">Signal</keyword>
<evidence type="ECO:0000256" key="3">
    <source>
        <dbReference type="ARBA" id="ARBA00022729"/>
    </source>
</evidence>
<protein>
    <submittedName>
        <fullName evidence="7">Complement factor H like 4</fullName>
    </submittedName>
</protein>
<reference evidence="7" key="3">
    <citation type="submission" date="2025-09" db="UniProtKB">
        <authorList>
            <consortium name="Ensembl"/>
        </authorList>
    </citation>
    <scope>IDENTIFICATION</scope>
</reference>
<dbReference type="PANTHER" id="PTHR45785">
    <property type="entry name" value="COMPLEMENT FACTOR H-RELATED"/>
    <property type="match status" value="1"/>
</dbReference>
<evidence type="ECO:0000313" key="7">
    <source>
        <dbReference type="Ensembl" id="ENSSORP00005008019.1"/>
    </source>
</evidence>
<feature type="disulfide bond" evidence="5">
    <location>
        <begin position="242"/>
        <end position="269"/>
    </location>
</feature>
<accession>A0A672YTX0</accession>
<dbReference type="SUPFAM" id="SSF57535">
    <property type="entry name" value="Complement control module/SCR domain"/>
    <property type="match status" value="6"/>
</dbReference>
<dbReference type="InterPro" id="IPR000436">
    <property type="entry name" value="Sushi_SCR_CCP_dom"/>
</dbReference>
<feature type="domain" description="Sushi" evidence="6">
    <location>
        <begin position="273"/>
        <end position="331"/>
    </location>
</feature>
<comment type="caution">
    <text evidence="5">Lacks conserved residue(s) required for the propagation of feature annotation.</text>
</comment>